<sequence length="802" mass="88498">MADHNNTSNSEPADSKAQVQAVPEFIDNATTPNKIHPQQPRQQPPPPAPTSISSQDSYSSRARANSRATSRPPPILHQPQQPVKDAVNAAFDSAPSSAQLDPEVEKRLIEQVTEQVIKNLHLVNLSSGATPTSSTASQQAQPSLSSASRSPTQPSPTQSSTTESFPPHFTPPSPVQERDAYYKNSKGSSPERAPSDTGSVYSKQSKESMRSYGSTQSNKEVETTPRASQPGMTGFGLKRSKTMAAPEMSASDMSSRRRGSSETTARQPRRRDSRGSFDGASRNKPRPPKVDEVSDDNDEPTMLEQYWKPLFESDGSPTPRLGQFLRGLAKHLIDDYEPKGSLVIGPKKMLRFLEETKVGDEHYPWQTIFGGNMRFESISSMYRKLLCQHHFIQAQSQFHEAPAVPALTPHGFEQFMTCLIQAHPDTEFERLTKAVRDMPISNADDGKERFPKQLSRRLLPRQPVVQAEQRLISSLHHEPDLVPLERVERAMPPPPPSAPPQTTSAPPSAAPQQTAFPERERKPYSQTTQQSNAVDDDDLTSPPAIPIERERKPYFAKEGTGKQYEPEINAERERDRDRERERERERERDRERDRASREPSRPNQAPPGRPLRMNSGSGPVPQGSYHNGNGSDMPSSGRSAHRMSQPAPMNPGYSTSKGPRRRSPTASGYRSAPMDINQIPASEYASNLRGPARDRFTGDPDEDALRYNDTRRAGGRNAAFDDDYGGRPIPSRNAPPASSAAYDPALYGSAGPTTTSFGGRNSMPGGPEDRRRSWYPGMAGTDGYGSYSGGQNGDNYRGSSQY</sequence>
<feature type="compositionally biased region" description="Low complexity" evidence="1">
    <location>
        <begin position="728"/>
        <end position="741"/>
    </location>
</feature>
<feature type="compositionally biased region" description="Polar residues" evidence="1">
    <location>
        <begin position="624"/>
        <end position="638"/>
    </location>
</feature>
<comment type="caution">
    <text evidence="3">The sequence shown here is derived from an EMBL/GenBank/DDBJ whole genome shotgun (WGS) entry which is preliminary data.</text>
</comment>
<feature type="region of interest" description="Disordered" evidence="1">
    <location>
        <begin position="126"/>
        <end position="298"/>
    </location>
</feature>
<feature type="compositionally biased region" description="Low complexity" evidence="1">
    <location>
        <begin position="59"/>
        <end position="70"/>
    </location>
</feature>
<feature type="compositionally biased region" description="Polar residues" evidence="1">
    <location>
        <begin position="1"/>
        <end position="12"/>
    </location>
</feature>
<feature type="compositionally biased region" description="Basic and acidic residues" evidence="1">
    <location>
        <begin position="569"/>
        <end position="600"/>
    </location>
</feature>
<organism evidence="3 4">
    <name type="scientific">Pseudocercospora fuligena</name>
    <dbReference type="NCBI Taxonomy" id="685502"/>
    <lineage>
        <taxon>Eukaryota</taxon>
        <taxon>Fungi</taxon>
        <taxon>Dikarya</taxon>
        <taxon>Ascomycota</taxon>
        <taxon>Pezizomycotina</taxon>
        <taxon>Dothideomycetes</taxon>
        <taxon>Dothideomycetidae</taxon>
        <taxon>Mycosphaerellales</taxon>
        <taxon>Mycosphaerellaceae</taxon>
        <taxon>Pseudocercospora</taxon>
    </lineage>
</organism>
<dbReference type="EMBL" id="JABCIY010000019">
    <property type="protein sequence ID" value="KAF7197164.1"/>
    <property type="molecule type" value="Genomic_DNA"/>
</dbReference>
<feature type="domain" description="DUF7514" evidence="2">
    <location>
        <begin position="309"/>
        <end position="472"/>
    </location>
</feature>
<dbReference type="Proteomes" id="UP000660729">
    <property type="component" value="Unassembled WGS sequence"/>
</dbReference>
<feature type="compositionally biased region" description="Polar residues" evidence="1">
    <location>
        <begin position="793"/>
        <end position="802"/>
    </location>
</feature>
<keyword evidence="4" id="KW-1185">Reference proteome</keyword>
<feature type="compositionally biased region" description="Low complexity" evidence="1">
    <location>
        <begin position="126"/>
        <end position="167"/>
    </location>
</feature>
<evidence type="ECO:0000313" key="4">
    <source>
        <dbReference type="Proteomes" id="UP000660729"/>
    </source>
</evidence>
<dbReference type="InterPro" id="IPR055936">
    <property type="entry name" value="DUF7514"/>
</dbReference>
<evidence type="ECO:0000313" key="3">
    <source>
        <dbReference type="EMBL" id="KAF7197164.1"/>
    </source>
</evidence>
<reference evidence="3" key="1">
    <citation type="submission" date="2020-04" db="EMBL/GenBank/DDBJ databases">
        <title>Draft genome resource of the tomato pathogen Pseudocercospora fuligena.</title>
        <authorList>
            <person name="Zaccaron A."/>
        </authorList>
    </citation>
    <scope>NUCLEOTIDE SEQUENCE</scope>
    <source>
        <strain evidence="3">PF001</strain>
    </source>
</reference>
<protein>
    <recommendedName>
        <fullName evidence="2">DUF7514 domain-containing protein</fullName>
    </recommendedName>
</protein>
<feature type="compositionally biased region" description="Polar residues" evidence="1">
    <location>
        <begin position="524"/>
        <end position="533"/>
    </location>
</feature>
<dbReference type="OrthoDB" id="5413703at2759"/>
<feature type="region of interest" description="Disordered" evidence="1">
    <location>
        <begin position="487"/>
        <end position="802"/>
    </location>
</feature>
<dbReference type="AlphaFoldDB" id="A0A8H6RTX7"/>
<evidence type="ECO:0000259" key="2">
    <source>
        <dbReference type="Pfam" id="PF24355"/>
    </source>
</evidence>
<feature type="compositionally biased region" description="Low complexity" evidence="1">
    <location>
        <begin position="500"/>
        <end position="515"/>
    </location>
</feature>
<dbReference type="Pfam" id="PF24355">
    <property type="entry name" value="DUF7514"/>
    <property type="match status" value="1"/>
</dbReference>
<accession>A0A8H6RTX7</accession>
<proteinExistence type="predicted"/>
<dbReference type="PANTHER" id="PTHR39611">
    <property type="entry name" value="HYDROXYPROLINE-RICH GLYCOPROTEIN DZ-HRGP-RELATED"/>
    <property type="match status" value="1"/>
</dbReference>
<dbReference type="PANTHER" id="PTHR39611:SF1">
    <property type="entry name" value="HYDROXYPROLINE-RICH GLYCOPROTEIN DZ-HRGP"/>
    <property type="match status" value="1"/>
</dbReference>
<feature type="region of interest" description="Disordered" evidence="1">
    <location>
        <begin position="1"/>
        <end position="102"/>
    </location>
</feature>
<gene>
    <name evidence="3" type="ORF">HII31_01589</name>
</gene>
<feature type="compositionally biased region" description="Basic and acidic residues" evidence="1">
    <location>
        <begin position="691"/>
        <end position="712"/>
    </location>
</feature>
<feature type="compositionally biased region" description="Gly residues" evidence="1">
    <location>
        <begin position="780"/>
        <end position="792"/>
    </location>
</feature>
<name>A0A8H6RTX7_9PEZI</name>
<evidence type="ECO:0000256" key="1">
    <source>
        <dbReference type="SAM" id="MobiDB-lite"/>
    </source>
</evidence>